<dbReference type="EMBL" id="QGKV02000297">
    <property type="protein sequence ID" value="KAF3606845.1"/>
    <property type="molecule type" value="Genomic_DNA"/>
</dbReference>
<name>A0ABQ7EV68_BRACR</name>
<dbReference type="Proteomes" id="UP000266723">
    <property type="component" value="Unassembled WGS sequence"/>
</dbReference>
<protein>
    <submittedName>
        <fullName evidence="1">Uncharacterized protein</fullName>
    </submittedName>
</protein>
<evidence type="ECO:0000313" key="1">
    <source>
        <dbReference type="EMBL" id="KAF3606845.1"/>
    </source>
</evidence>
<evidence type="ECO:0000313" key="2">
    <source>
        <dbReference type="Proteomes" id="UP000266723"/>
    </source>
</evidence>
<organism evidence="1 2">
    <name type="scientific">Brassica cretica</name>
    <name type="common">Mustard</name>
    <dbReference type="NCBI Taxonomy" id="69181"/>
    <lineage>
        <taxon>Eukaryota</taxon>
        <taxon>Viridiplantae</taxon>
        <taxon>Streptophyta</taxon>
        <taxon>Embryophyta</taxon>
        <taxon>Tracheophyta</taxon>
        <taxon>Spermatophyta</taxon>
        <taxon>Magnoliopsida</taxon>
        <taxon>eudicotyledons</taxon>
        <taxon>Gunneridae</taxon>
        <taxon>Pentapetalae</taxon>
        <taxon>rosids</taxon>
        <taxon>malvids</taxon>
        <taxon>Brassicales</taxon>
        <taxon>Brassicaceae</taxon>
        <taxon>Brassiceae</taxon>
        <taxon>Brassica</taxon>
    </lineage>
</organism>
<proteinExistence type="predicted"/>
<sequence>MKTSPNHTDESSSLSFTSLLTVLRSNSWRPPWGMGKYLRRRLNWSPFCRCSIVLLSLDRSVVTRRRSFPCSLSTRSLAVTRRRSFSRSRSDRSLTVTRLNLTQSLREYRSLAVDRISLSRGHSTRTLAITRGR</sequence>
<accession>A0ABQ7EV68</accession>
<reference evidence="1 2" key="1">
    <citation type="journal article" date="2020" name="BMC Genomics">
        <title>Intraspecific diversification of the crop wild relative Brassica cretica Lam. using demographic model selection.</title>
        <authorList>
            <person name="Kioukis A."/>
            <person name="Michalopoulou V.A."/>
            <person name="Briers L."/>
            <person name="Pirintsos S."/>
            <person name="Studholme D.J."/>
            <person name="Pavlidis P."/>
            <person name="Sarris P.F."/>
        </authorList>
    </citation>
    <scope>NUCLEOTIDE SEQUENCE [LARGE SCALE GENOMIC DNA]</scope>
    <source>
        <strain evidence="2">cv. PFS-1207/04</strain>
    </source>
</reference>
<gene>
    <name evidence="1" type="ORF">DY000_02047631</name>
</gene>
<keyword evidence="2" id="KW-1185">Reference proteome</keyword>
<comment type="caution">
    <text evidence="1">The sequence shown here is derived from an EMBL/GenBank/DDBJ whole genome shotgun (WGS) entry which is preliminary data.</text>
</comment>